<evidence type="ECO:0000313" key="5">
    <source>
        <dbReference type="EMBL" id="GHO56146.1"/>
    </source>
</evidence>
<dbReference type="Gene3D" id="3.40.50.300">
    <property type="entry name" value="P-loop containing nucleotide triphosphate hydrolases"/>
    <property type="match status" value="1"/>
</dbReference>
<name>A0ABQ3UTX4_9CHLR</name>
<feature type="domain" description="HTH cro/C1-type" evidence="4">
    <location>
        <begin position="11"/>
        <end position="65"/>
    </location>
</feature>
<evidence type="ECO:0000256" key="2">
    <source>
        <dbReference type="SAM" id="Phobius"/>
    </source>
</evidence>
<evidence type="ECO:0000256" key="1">
    <source>
        <dbReference type="ARBA" id="ARBA00023125"/>
    </source>
</evidence>
<dbReference type="Pfam" id="PF01381">
    <property type="entry name" value="HTH_3"/>
    <property type="match status" value="1"/>
</dbReference>
<accession>A0ABQ3UTX4</accession>
<proteinExistence type="predicted"/>
<keyword evidence="2" id="KW-0812">Transmembrane</keyword>
<keyword evidence="2" id="KW-0472">Membrane</keyword>
<feature type="transmembrane region" description="Helical" evidence="2">
    <location>
        <begin position="639"/>
        <end position="662"/>
    </location>
</feature>
<dbReference type="Pfam" id="PF05729">
    <property type="entry name" value="NACHT"/>
    <property type="match status" value="1"/>
</dbReference>
<dbReference type="CDD" id="cd00093">
    <property type="entry name" value="HTH_XRE"/>
    <property type="match status" value="1"/>
</dbReference>
<evidence type="ECO:0000259" key="4">
    <source>
        <dbReference type="PROSITE" id="PS50943"/>
    </source>
</evidence>
<feature type="transmembrane region" description="Helical" evidence="2">
    <location>
        <begin position="531"/>
        <end position="549"/>
    </location>
</feature>
<feature type="transmembrane region" description="Helical" evidence="2">
    <location>
        <begin position="569"/>
        <end position="594"/>
    </location>
</feature>
<feature type="transmembrane region" description="Helical" evidence="2">
    <location>
        <begin position="762"/>
        <end position="784"/>
    </location>
</feature>
<keyword evidence="1" id="KW-0238">DNA-binding</keyword>
<dbReference type="PANTHER" id="PTHR46558">
    <property type="entry name" value="TRACRIPTIONAL REGULATORY PROTEIN-RELATED-RELATED"/>
    <property type="match status" value="1"/>
</dbReference>
<keyword evidence="2" id="KW-1133">Transmembrane helix</keyword>
<feature type="transmembrane region" description="Helical" evidence="2">
    <location>
        <begin position="839"/>
        <end position="859"/>
    </location>
</feature>
<dbReference type="InterPro" id="IPR027417">
    <property type="entry name" value="P-loop_NTPase"/>
</dbReference>
<dbReference type="PROSITE" id="PS50837">
    <property type="entry name" value="NACHT"/>
    <property type="match status" value="1"/>
</dbReference>
<dbReference type="InterPro" id="IPR010982">
    <property type="entry name" value="Lambda_DNA-bd_dom_sf"/>
</dbReference>
<dbReference type="SMART" id="SM00530">
    <property type="entry name" value="HTH_XRE"/>
    <property type="match status" value="1"/>
</dbReference>
<organism evidence="5 6">
    <name type="scientific">Ktedonobacter robiniae</name>
    <dbReference type="NCBI Taxonomy" id="2778365"/>
    <lineage>
        <taxon>Bacteria</taxon>
        <taxon>Bacillati</taxon>
        <taxon>Chloroflexota</taxon>
        <taxon>Ktedonobacteria</taxon>
        <taxon>Ktedonobacterales</taxon>
        <taxon>Ktedonobacteraceae</taxon>
        <taxon>Ktedonobacter</taxon>
    </lineage>
</organism>
<dbReference type="RefSeq" id="WP_201372713.1">
    <property type="nucleotide sequence ID" value="NZ_BNJG01000002.1"/>
</dbReference>
<dbReference type="SUPFAM" id="SSF47413">
    <property type="entry name" value="lambda repressor-like DNA-binding domains"/>
    <property type="match status" value="1"/>
</dbReference>
<dbReference type="Gene3D" id="1.10.260.40">
    <property type="entry name" value="lambda repressor-like DNA-binding domains"/>
    <property type="match status" value="1"/>
</dbReference>
<feature type="domain" description="NACHT" evidence="3">
    <location>
        <begin position="197"/>
        <end position="289"/>
    </location>
</feature>
<feature type="transmembrane region" description="Helical" evidence="2">
    <location>
        <begin position="600"/>
        <end position="619"/>
    </location>
</feature>
<dbReference type="InterPro" id="IPR001387">
    <property type="entry name" value="Cro/C1-type_HTH"/>
</dbReference>
<dbReference type="PROSITE" id="PS50943">
    <property type="entry name" value="HTH_CROC1"/>
    <property type="match status" value="1"/>
</dbReference>
<dbReference type="SUPFAM" id="SSF52540">
    <property type="entry name" value="P-loop containing nucleoside triphosphate hydrolases"/>
    <property type="match status" value="1"/>
</dbReference>
<evidence type="ECO:0008006" key="7">
    <source>
        <dbReference type="Google" id="ProtNLM"/>
    </source>
</evidence>
<feature type="transmembrane region" description="Helical" evidence="2">
    <location>
        <begin position="668"/>
        <end position="689"/>
    </location>
</feature>
<reference evidence="5 6" key="1">
    <citation type="journal article" date="2021" name="Int. J. Syst. Evol. Microbiol.">
        <title>Reticulibacter mediterranei gen. nov., sp. nov., within the new family Reticulibacteraceae fam. nov., and Ktedonospora formicarum gen. nov., sp. nov., Ktedonobacter robiniae sp. nov., Dictyobacter formicarum sp. nov. and Dictyobacter arantiisoli sp. nov., belonging to the class Ktedonobacteria.</title>
        <authorList>
            <person name="Yabe S."/>
            <person name="Zheng Y."/>
            <person name="Wang C.M."/>
            <person name="Sakai Y."/>
            <person name="Abe K."/>
            <person name="Yokota A."/>
            <person name="Donadio S."/>
            <person name="Cavaletti L."/>
            <person name="Monciardini P."/>
        </authorList>
    </citation>
    <scope>NUCLEOTIDE SEQUENCE [LARGE SCALE GENOMIC DNA]</scope>
    <source>
        <strain evidence="5 6">SOSP1-30</strain>
    </source>
</reference>
<feature type="transmembrane region" description="Helical" evidence="2">
    <location>
        <begin position="728"/>
        <end position="750"/>
    </location>
</feature>
<protein>
    <recommendedName>
        <fullName evidence="7">NACHT domain-containing protein</fullName>
    </recommendedName>
</protein>
<comment type="caution">
    <text evidence="5">The sequence shown here is derived from an EMBL/GenBank/DDBJ whole genome shotgun (WGS) entry which is preliminary data.</text>
</comment>
<feature type="transmembrane region" description="Helical" evidence="2">
    <location>
        <begin position="805"/>
        <end position="827"/>
    </location>
</feature>
<sequence length="931" mass="102602">MTTKKAANTLLKQARQERGWTQRHLAFELHVEEQTVRSWERGIRSPSLEIRPRLCEVLGKSSEQLGLQAAEANGIHNEKAQVDMFPSDPVFLTDISHQEIQHAGNVVLAMPSLPRDGVVLRGDKNRQRMLKRVQMRWITDGLEHSLYQKALILLSLREEPEVVENPWRNVAQESAQRPGNLLPVGSHISQVYDDADGELLILGEPGAGKTTLLLALTRTLLARAKRDEQHPIPVVFNLSEWLEKRQPLQDWLVEELHAKYQVPTKLALAWMETEQIVLLLDGLDEIASEYRTACIEEINTYRRNRGLVPVVVCSRSADYLSQPARLLLNRAIAVQPLTTHQVNEYITHVGPDLAALQLALQHDPALQEMASTPLMLNTLMAAYQGVSNDEILAVGSPQIRRDLLFAKYVERVLLRRGPKHGYTLEQTKHWLAWLAQQLTQHKQTEFYIEHMQPDWLESHVRRSYRNAIIRIIFGLNLLLNAAFFGAFMSDSVPDPSGLSFYLNGKGWGVHILGWMAPGLGGGLRGGGSLEIIAFIVDVIAALIVGRSGLPSITLQFLPRVALSGLRSGLLFGCIIALFTAVLFGITEGVATGIYRALGTGVFEGLLVGLMTGLIAGLSYERGNASKEQKKQKLLQGRSLVDRLVNFVIFGLCSGIGTTSAYALFAGGYVIEALVYGLVVSVACGILFGLGNGTELVPDLGLTIKPAESVAWSWANVTQHLASNVKKGLPMAGTILILMVVVLGCAGQVYYGAGYAWRYGLVYGSIIGIATGVAAILTGVLNSGWSSNMIAENQRLLPNEGIQNSLKHAFFAAGLFGIIGAIACGLTSGLSFRLAGVPGWSILLVGMTLAFGAIFAFRFWTAYGGNAFVEHYILRWYLWRAGSIPWKYVCFLDDAVEHTFMRKIGGGYMFSHRLLLEYFASLSNQTEETQRI</sequence>
<evidence type="ECO:0000313" key="6">
    <source>
        <dbReference type="Proteomes" id="UP000654345"/>
    </source>
</evidence>
<dbReference type="PANTHER" id="PTHR46558:SF4">
    <property type="entry name" value="DNA-BIDING PHAGE PROTEIN"/>
    <property type="match status" value="1"/>
</dbReference>
<evidence type="ECO:0000259" key="3">
    <source>
        <dbReference type="PROSITE" id="PS50837"/>
    </source>
</evidence>
<keyword evidence="6" id="KW-1185">Reference proteome</keyword>
<dbReference type="EMBL" id="BNJG01000002">
    <property type="protein sequence ID" value="GHO56146.1"/>
    <property type="molecule type" value="Genomic_DNA"/>
</dbReference>
<gene>
    <name evidence="5" type="ORF">KSB_46210</name>
</gene>
<dbReference type="Proteomes" id="UP000654345">
    <property type="component" value="Unassembled WGS sequence"/>
</dbReference>
<dbReference type="InterPro" id="IPR007111">
    <property type="entry name" value="NACHT_NTPase"/>
</dbReference>
<feature type="transmembrane region" description="Helical" evidence="2">
    <location>
        <begin position="467"/>
        <end position="488"/>
    </location>
</feature>